<comment type="subcellular location">
    <subcellularLocation>
        <location evidence="1">Membrane</location>
        <topology evidence="1">Multi-pass membrane protein</topology>
    </subcellularLocation>
</comment>
<evidence type="ECO:0000256" key="7">
    <source>
        <dbReference type="SAM" id="Phobius"/>
    </source>
</evidence>
<keyword evidence="4" id="KW-0201">Cytochrome c-type biogenesis</keyword>
<feature type="domain" description="Cytochrome c-type biogenesis protein CcmF C-terminal" evidence="8">
    <location>
        <begin position="27"/>
        <end position="336"/>
    </location>
</feature>
<feature type="transmembrane region" description="Helical" evidence="7">
    <location>
        <begin position="162"/>
        <end position="180"/>
    </location>
</feature>
<dbReference type="InterPro" id="IPR003567">
    <property type="entry name" value="Cyt_c_biogenesis"/>
</dbReference>
<feature type="transmembrane region" description="Helical" evidence="7">
    <location>
        <begin position="192"/>
        <end position="211"/>
    </location>
</feature>
<organism evidence="9 10">
    <name type="scientific">Candidatus Amphirhobacter heronislandensis</name>
    <dbReference type="NCBI Taxonomy" id="1732024"/>
    <lineage>
        <taxon>Bacteria</taxon>
        <taxon>Pseudomonadati</taxon>
        <taxon>Pseudomonadota</taxon>
        <taxon>Gammaproteobacteria</taxon>
        <taxon>Candidatus Tethybacterales</taxon>
        <taxon>Candidatus Tethybacteraceae</taxon>
        <taxon>Candidatus Amphirhobacter</taxon>
    </lineage>
</organism>
<name>A0A930UGM5_9GAMM</name>
<feature type="transmembrane region" description="Helical" evidence="7">
    <location>
        <begin position="24"/>
        <end position="43"/>
    </location>
</feature>
<dbReference type="PANTHER" id="PTHR43653:SF1">
    <property type="entry name" value="CYTOCHROME C-TYPE BIOGENESIS PROTEIN CCMF"/>
    <property type="match status" value="1"/>
</dbReference>
<dbReference type="GO" id="GO:0015232">
    <property type="term" value="F:heme transmembrane transporter activity"/>
    <property type="evidence" value="ECO:0007669"/>
    <property type="project" value="InterPro"/>
</dbReference>
<keyword evidence="3 7" id="KW-0812">Transmembrane</keyword>
<dbReference type="EMBL" id="JADHEI010000028">
    <property type="protein sequence ID" value="MBF2734884.1"/>
    <property type="molecule type" value="Genomic_DNA"/>
</dbReference>
<reference evidence="9" key="1">
    <citation type="submission" date="2020-10" db="EMBL/GenBank/DDBJ databases">
        <title>An improved Amphimedon queenslandica hologenome assembly reveals how three proteobacterial symbionts can extend the metabolic phenotypic of their marine sponge host.</title>
        <authorList>
            <person name="Degnan B."/>
            <person name="Degnan S."/>
            <person name="Xiang X."/>
        </authorList>
    </citation>
    <scope>NUCLEOTIDE SEQUENCE</scope>
    <source>
        <strain evidence="9">AqS2</strain>
    </source>
</reference>
<evidence type="ECO:0000256" key="2">
    <source>
        <dbReference type="ARBA" id="ARBA00009186"/>
    </source>
</evidence>
<dbReference type="Pfam" id="PF16327">
    <property type="entry name" value="CcmF_C"/>
    <property type="match status" value="1"/>
</dbReference>
<feature type="transmembrane region" description="Helical" evidence="7">
    <location>
        <begin position="105"/>
        <end position="123"/>
    </location>
</feature>
<evidence type="ECO:0000256" key="4">
    <source>
        <dbReference type="ARBA" id="ARBA00022748"/>
    </source>
</evidence>
<proteinExistence type="inferred from homology"/>
<evidence type="ECO:0000256" key="3">
    <source>
        <dbReference type="ARBA" id="ARBA00022692"/>
    </source>
</evidence>
<protein>
    <recommendedName>
        <fullName evidence="8">Cytochrome c-type biogenesis protein CcmF C-terminal domain-containing protein</fullName>
    </recommendedName>
</protein>
<dbReference type="InterPro" id="IPR003568">
    <property type="entry name" value="Cyt_c_biogenesis_CcmF"/>
</dbReference>
<dbReference type="PRINTS" id="PR01410">
    <property type="entry name" value="CCBIOGENESIS"/>
</dbReference>
<evidence type="ECO:0000256" key="5">
    <source>
        <dbReference type="ARBA" id="ARBA00022989"/>
    </source>
</evidence>
<evidence type="ECO:0000259" key="8">
    <source>
        <dbReference type="Pfam" id="PF16327"/>
    </source>
</evidence>
<dbReference type="GO" id="GO:0017004">
    <property type="term" value="P:cytochrome complex assembly"/>
    <property type="evidence" value="ECO:0007669"/>
    <property type="project" value="UniProtKB-KW"/>
</dbReference>
<feature type="transmembrane region" description="Helical" evidence="7">
    <location>
        <begin position="316"/>
        <end position="336"/>
    </location>
</feature>
<keyword evidence="6 7" id="KW-0472">Membrane</keyword>
<keyword evidence="10" id="KW-1185">Reference proteome</keyword>
<comment type="caution">
    <text evidence="9">The sequence shown here is derived from an EMBL/GenBank/DDBJ whole genome shotgun (WGS) entry which is preliminary data.</text>
</comment>
<keyword evidence="5 7" id="KW-1133">Transmembrane helix</keyword>
<accession>A0A930UGM5</accession>
<dbReference type="GO" id="GO:0016020">
    <property type="term" value="C:membrane"/>
    <property type="evidence" value="ECO:0007669"/>
    <property type="project" value="UniProtKB-SubCell"/>
</dbReference>
<dbReference type="InterPro" id="IPR032523">
    <property type="entry name" value="CcmF_C"/>
</dbReference>
<feature type="non-terminal residue" evidence="9">
    <location>
        <position position="1"/>
    </location>
</feature>
<dbReference type="Proteomes" id="UP000604381">
    <property type="component" value="Unassembled WGS sequence"/>
</dbReference>
<evidence type="ECO:0000313" key="10">
    <source>
        <dbReference type="Proteomes" id="UP000604381"/>
    </source>
</evidence>
<gene>
    <name evidence="9" type="ORF">ISN26_02170</name>
</gene>
<feature type="transmembrane region" description="Helical" evidence="7">
    <location>
        <begin position="135"/>
        <end position="156"/>
    </location>
</feature>
<comment type="similarity">
    <text evidence="2">Belongs to the CcmF/CycK/Ccl1/NrfE/CcsA family.</text>
</comment>
<feature type="transmembrane region" description="Helical" evidence="7">
    <location>
        <begin position="64"/>
        <end position="85"/>
    </location>
</feature>
<dbReference type="AlphaFoldDB" id="A0A930UGM5"/>
<evidence type="ECO:0000256" key="6">
    <source>
        <dbReference type="ARBA" id="ARBA00023136"/>
    </source>
</evidence>
<dbReference type="PANTHER" id="PTHR43653">
    <property type="entry name" value="CYTOCHROME C ASSEMBLY PROTEIN-RELATED"/>
    <property type="match status" value="1"/>
</dbReference>
<evidence type="ECO:0000256" key="1">
    <source>
        <dbReference type="ARBA" id="ARBA00004141"/>
    </source>
</evidence>
<dbReference type="PRINTS" id="PR01411">
    <property type="entry name" value="CCMFBIOGNSIS"/>
</dbReference>
<evidence type="ECO:0000313" key="9">
    <source>
        <dbReference type="EMBL" id="MBF2734884.1"/>
    </source>
</evidence>
<sequence length="341" mass="35865">GTFLVRSGVLSSVHAFASDPGRGLFILALLALAAGGALVLYAWRAPALLAAGGGFAPHSRETYLLLNSALMTAATLAVLLGTLYPLVLDAFAAQQISVGPPYFELSMLVLLLPALLAAGLATFTRWGRDRTGRVLRAVGAPAAGCVVLGAALPWLLFGRWSFGAAAGTALALWVLAGAASGPLRQWRSGARWGMAVAHLGVAAFILGLSYVNSFGVSRDVRLAPDEAVEVAGHAFTLRGVDEVLGPNYQARRAVIAVAGPRGRQFTLAPEKRSYFSQESPLTEAAIDITPLRDLYVSLGAPLEDGAWSARVQFKPFVRWLWAGAVLMALGAAVAALRRRRP</sequence>